<dbReference type="Proteomes" id="UP001392437">
    <property type="component" value="Unassembled WGS sequence"/>
</dbReference>
<sequence>MKVALQHVATDNGEAAAAILQNIVEPSMDRILKDAQRKTDDILKSHRNIHPITYNIDILAKINRLAAKKKRAEFEIIRKTFLAVAKSQDTIKHGSLDLMDLVDDLVEGNMNDSPMKTNAGLEESIALYALDVLEAYYDKDNASSSDHQHTTIEAAGSGDKPPLLSSYAWKRWFAQSKADLEEANEKFKSKADFKAIKKKLMG</sequence>
<dbReference type="GO" id="GO:0016787">
    <property type="term" value="F:hydrolase activity"/>
    <property type="evidence" value="ECO:0007669"/>
    <property type="project" value="UniProtKB-KW"/>
</dbReference>
<keyword evidence="2" id="KW-1185">Reference proteome</keyword>
<dbReference type="AlphaFoldDB" id="A0AAW0R4P0"/>
<evidence type="ECO:0000313" key="1">
    <source>
        <dbReference type="EMBL" id="KAK8123841.1"/>
    </source>
</evidence>
<protein>
    <submittedName>
        <fullName evidence="1">P-loop containing nucleoside triphosphate hydrolase protein</fullName>
    </submittedName>
</protein>
<evidence type="ECO:0000313" key="2">
    <source>
        <dbReference type="Proteomes" id="UP001392437"/>
    </source>
</evidence>
<gene>
    <name evidence="1" type="ORF">PG999_003759</name>
</gene>
<dbReference type="EMBL" id="JAQQWP010000003">
    <property type="protein sequence ID" value="KAK8123841.1"/>
    <property type="molecule type" value="Genomic_DNA"/>
</dbReference>
<comment type="caution">
    <text evidence="1">The sequence shown here is derived from an EMBL/GenBank/DDBJ whole genome shotgun (WGS) entry which is preliminary data.</text>
</comment>
<accession>A0AAW0R4P0</accession>
<keyword evidence="1" id="KW-0378">Hydrolase</keyword>
<organism evidence="1 2">
    <name type="scientific">Apiospora kogelbergensis</name>
    <dbReference type="NCBI Taxonomy" id="1337665"/>
    <lineage>
        <taxon>Eukaryota</taxon>
        <taxon>Fungi</taxon>
        <taxon>Dikarya</taxon>
        <taxon>Ascomycota</taxon>
        <taxon>Pezizomycotina</taxon>
        <taxon>Sordariomycetes</taxon>
        <taxon>Xylariomycetidae</taxon>
        <taxon>Amphisphaeriales</taxon>
        <taxon>Apiosporaceae</taxon>
        <taxon>Apiospora</taxon>
    </lineage>
</organism>
<name>A0AAW0R4P0_9PEZI</name>
<reference evidence="1 2" key="1">
    <citation type="submission" date="2023-01" db="EMBL/GenBank/DDBJ databases">
        <title>Analysis of 21 Apiospora genomes using comparative genomics revels a genus with tremendous synthesis potential of carbohydrate active enzymes and secondary metabolites.</title>
        <authorList>
            <person name="Sorensen T."/>
        </authorList>
    </citation>
    <scope>NUCLEOTIDE SEQUENCE [LARGE SCALE GENOMIC DNA]</scope>
    <source>
        <strain evidence="1 2">CBS 117206</strain>
    </source>
</reference>
<proteinExistence type="predicted"/>